<dbReference type="EMBL" id="JACBZS010000001">
    <property type="protein sequence ID" value="NYI71669.1"/>
    <property type="molecule type" value="Genomic_DNA"/>
</dbReference>
<dbReference type="Pfam" id="PF05977">
    <property type="entry name" value="MFS_3"/>
    <property type="match status" value="1"/>
</dbReference>
<dbReference type="RefSeq" id="WP_343045941.1">
    <property type="nucleotide sequence ID" value="NZ_JACBZS010000001.1"/>
</dbReference>
<dbReference type="InterPro" id="IPR010290">
    <property type="entry name" value="TM_effector"/>
</dbReference>
<evidence type="ECO:0000256" key="2">
    <source>
        <dbReference type="ARBA" id="ARBA00022448"/>
    </source>
</evidence>
<feature type="transmembrane region" description="Helical" evidence="7">
    <location>
        <begin position="149"/>
        <end position="170"/>
    </location>
</feature>
<feature type="transmembrane region" description="Helical" evidence="7">
    <location>
        <begin position="226"/>
        <end position="250"/>
    </location>
</feature>
<reference evidence="9 10" key="1">
    <citation type="submission" date="2020-07" db="EMBL/GenBank/DDBJ databases">
        <title>Sequencing the genomes of 1000 actinobacteria strains.</title>
        <authorList>
            <person name="Klenk H.-P."/>
        </authorList>
    </citation>
    <scope>NUCLEOTIDE SEQUENCE [LARGE SCALE GENOMIC DNA]</scope>
    <source>
        <strain evidence="9 10">DSM 103164</strain>
    </source>
</reference>
<gene>
    <name evidence="9" type="ORF">GGQ54_002229</name>
</gene>
<feature type="transmembrane region" description="Helical" evidence="7">
    <location>
        <begin position="50"/>
        <end position="71"/>
    </location>
</feature>
<comment type="subcellular location">
    <subcellularLocation>
        <location evidence="1">Cell membrane</location>
        <topology evidence="1">Multi-pass membrane protein</topology>
    </subcellularLocation>
</comment>
<evidence type="ECO:0000313" key="9">
    <source>
        <dbReference type="EMBL" id="NYI71669.1"/>
    </source>
</evidence>
<dbReference type="GO" id="GO:0005886">
    <property type="term" value="C:plasma membrane"/>
    <property type="evidence" value="ECO:0007669"/>
    <property type="project" value="UniProtKB-SubCell"/>
</dbReference>
<feature type="domain" description="Major facilitator superfamily (MFS) profile" evidence="8">
    <location>
        <begin position="1"/>
        <end position="403"/>
    </location>
</feature>
<keyword evidence="2" id="KW-0813">Transport</keyword>
<evidence type="ECO:0000256" key="3">
    <source>
        <dbReference type="ARBA" id="ARBA00022475"/>
    </source>
</evidence>
<evidence type="ECO:0000256" key="6">
    <source>
        <dbReference type="ARBA" id="ARBA00023136"/>
    </source>
</evidence>
<keyword evidence="3" id="KW-1003">Cell membrane</keyword>
<feature type="transmembrane region" description="Helical" evidence="7">
    <location>
        <begin position="291"/>
        <end position="309"/>
    </location>
</feature>
<keyword evidence="6 7" id="KW-0472">Membrane</keyword>
<evidence type="ECO:0000256" key="4">
    <source>
        <dbReference type="ARBA" id="ARBA00022692"/>
    </source>
</evidence>
<evidence type="ECO:0000256" key="7">
    <source>
        <dbReference type="SAM" id="Phobius"/>
    </source>
</evidence>
<keyword evidence="5 7" id="KW-1133">Transmembrane helix</keyword>
<comment type="caution">
    <text evidence="9">The sequence shown here is derived from an EMBL/GenBank/DDBJ whole genome shotgun (WGS) entry which is preliminary data.</text>
</comment>
<dbReference type="InterPro" id="IPR036259">
    <property type="entry name" value="MFS_trans_sf"/>
</dbReference>
<feature type="transmembrane region" description="Helical" evidence="7">
    <location>
        <begin position="349"/>
        <end position="369"/>
    </location>
</feature>
<dbReference type="AlphaFoldDB" id="A0A7Z0D9X4"/>
<dbReference type="PANTHER" id="PTHR23513">
    <property type="entry name" value="INTEGRAL MEMBRANE EFFLUX PROTEIN-RELATED"/>
    <property type="match status" value="1"/>
</dbReference>
<dbReference type="Gene3D" id="1.20.1250.20">
    <property type="entry name" value="MFS general substrate transporter like domains"/>
    <property type="match status" value="1"/>
</dbReference>
<protein>
    <submittedName>
        <fullName evidence="9">MFS family permease</fullName>
    </submittedName>
</protein>
<dbReference type="InterPro" id="IPR020846">
    <property type="entry name" value="MFS_dom"/>
</dbReference>
<dbReference type="PANTHER" id="PTHR23513:SF11">
    <property type="entry name" value="STAPHYLOFERRIN A TRANSPORTER"/>
    <property type="match status" value="1"/>
</dbReference>
<name>A0A7Z0D9X4_9ACTN</name>
<dbReference type="Proteomes" id="UP000527616">
    <property type="component" value="Unassembled WGS sequence"/>
</dbReference>
<accession>A0A7Z0D9X4</accession>
<feature type="transmembrane region" description="Helical" evidence="7">
    <location>
        <begin position="381"/>
        <end position="400"/>
    </location>
</feature>
<feature type="transmembrane region" description="Helical" evidence="7">
    <location>
        <begin position="262"/>
        <end position="279"/>
    </location>
</feature>
<dbReference type="GO" id="GO:0022857">
    <property type="term" value="F:transmembrane transporter activity"/>
    <property type="evidence" value="ECO:0007669"/>
    <property type="project" value="InterPro"/>
</dbReference>
<evidence type="ECO:0000256" key="1">
    <source>
        <dbReference type="ARBA" id="ARBA00004651"/>
    </source>
</evidence>
<keyword evidence="4 7" id="KW-0812">Transmembrane</keyword>
<evidence type="ECO:0000313" key="10">
    <source>
        <dbReference type="Proteomes" id="UP000527616"/>
    </source>
</evidence>
<keyword evidence="10" id="KW-1185">Reference proteome</keyword>
<organism evidence="9 10">
    <name type="scientific">Naumannella cuiyingiana</name>
    <dbReference type="NCBI Taxonomy" id="1347891"/>
    <lineage>
        <taxon>Bacteria</taxon>
        <taxon>Bacillati</taxon>
        <taxon>Actinomycetota</taxon>
        <taxon>Actinomycetes</taxon>
        <taxon>Propionibacteriales</taxon>
        <taxon>Propionibacteriaceae</taxon>
        <taxon>Naumannella</taxon>
    </lineage>
</organism>
<dbReference type="CDD" id="cd06173">
    <property type="entry name" value="MFS_MefA_like"/>
    <property type="match status" value="1"/>
</dbReference>
<feature type="transmembrane region" description="Helical" evidence="7">
    <location>
        <begin position="315"/>
        <end position="337"/>
    </location>
</feature>
<sequence>MNLADSRTFSALQNPNFRRYLGGSFLSNIGTWMQRVAQDWLVLELSGGSALAVGVTTALQLLPTLIISPYGGLIADRFDKRKVLFFSQGWMALCAAVLGVLAITGTASTWTVYVLALLFGVGSAVDVPARQSFVSEVVGRENLTNAIGLNSATFHLGRIIGPAIAGLVIASFGSGWAIAANAVTYLAFLFAVGTLDTTQLRPAEVVQRAKGQILEGIRYVRSRADLLLVLMVAFFVGTFGMNFQMTIALMASLEFNRTAEQYGILSSFMAVGSLVGALIAARRTRAPRTRAVVATALVFGAVEIVLGLLPTYEWFAVGLPLAGLASLLTLTAANAAVQMGTAAGMRGRVMALYTMVLMGGTPIGAPLLGALAQQLGPRATLLGGGALTIIGVLVSIWVVVRFKHLDVEAHLRPRPGFVVADRSSA</sequence>
<dbReference type="PROSITE" id="PS50850">
    <property type="entry name" value="MFS"/>
    <property type="match status" value="1"/>
</dbReference>
<dbReference type="SUPFAM" id="SSF103473">
    <property type="entry name" value="MFS general substrate transporter"/>
    <property type="match status" value="1"/>
</dbReference>
<evidence type="ECO:0000259" key="8">
    <source>
        <dbReference type="PROSITE" id="PS50850"/>
    </source>
</evidence>
<evidence type="ECO:0000256" key="5">
    <source>
        <dbReference type="ARBA" id="ARBA00022989"/>
    </source>
</evidence>
<proteinExistence type="predicted"/>